<dbReference type="Proteomes" id="UP000186922">
    <property type="component" value="Unassembled WGS sequence"/>
</dbReference>
<gene>
    <name evidence="1" type="primary">RvY_09318-1</name>
    <name evidence="1" type="synonym">RvY_09318.1</name>
    <name evidence="1" type="ORF">RvY_09318</name>
</gene>
<comment type="caution">
    <text evidence="1">The sequence shown here is derived from an EMBL/GenBank/DDBJ whole genome shotgun (WGS) entry which is preliminary data.</text>
</comment>
<sequence length="137" mass="15759">MSATRKCHFIGEPHGVLMSERLFLHSQMENYGEHDADSNDNKNYELKRFGILVQCHHCASIYNERLSYLEGARVVGRNSLRILVPVSKNEGRKNEHQKVGGNRPCIPVSRHIKAISDHRATVRPTLRLPYRVQLDPF</sequence>
<keyword evidence="2" id="KW-1185">Reference proteome</keyword>
<dbReference type="AlphaFoldDB" id="A0A1D1VEG6"/>
<protein>
    <submittedName>
        <fullName evidence="1">Uncharacterized protein</fullName>
    </submittedName>
</protein>
<evidence type="ECO:0000313" key="2">
    <source>
        <dbReference type="Proteomes" id="UP000186922"/>
    </source>
</evidence>
<accession>A0A1D1VEG6</accession>
<reference evidence="1 2" key="1">
    <citation type="journal article" date="2016" name="Nat. Commun.">
        <title>Extremotolerant tardigrade genome and improved radiotolerance of human cultured cells by tardigrade-unique protein.</title>
        <authorList>
            <person name="Hashimoto T."/>
            <person name="Horikawa D.D."/>
            <person name="Saito Y."/>
            <person name="Kuwahara H."/>
            <person name="Kozuka-Hata H."/>
            <person name="Shin-I T."/>
            <person name="Minakuchi Y."/>
            <person name="Ohishi K."/>
            <person name="Motoyama A."/>
            <person name="Aizu T."/>
            <person name="Enomoto A."/>
            <person name="Kondo K."/>
            <person name="Tanaka S."/>
            <person name="Hara Y."/>
            <person name="Koshikawa S."/>
            <person name="Sagara H."/>
            <person name="Miura T."/>
            <person name="Yokobori S."/>
            <person name="Miyagawa K."/>
            <person name="Suzuki Y."/>
            <person name="Kubo T."/>
            <person name="Oyama M."/>
            <person name="Kohara Y."/>
            <person name="Fujiyama A."/>
            <person name="Arakawa K."/>
            <person name="Katayama T."/>
            <person name="Toyoda A."/>
            <person name="Kunieda T."/>
        </authorList>
    </citation>
    <scope>NUCLEOTIDE SEQUENCE [LARGE SCALE GENOMIC DNA]</scope>
    <source>
        <strain evidence="1 2">YOKOZUNA-1</strain>
    </source>
</reference>
<name>A0A1D1VEG6_RAMVA</name>
<evidence type="ECO:0000313" key="1">
    <source>
        <dbReference type="EMBL" id="GAU98137.1"/>
    </source>
</evidence>
<dbReference type="EMBL" id="BDGG01000004">
    <property type="protein sequence ID" value="GAU98137.1"/>
    <property type="molecule type" value="Genomic_DNA"/>
</dbReference>
<organism evidence="1 2">
    <name type="scientific">Ramazzottius varieornatus</name>
    <name type="common">Water bear</name>
    <name type="synonym">Tardigrade</name>
    <dbReference type="NCBI Taxonomy" id="947166"/>
    <lineage>
        <taxon>Eukaryota</taxon>
        <taxon>Metazoa</taxon>
        <taxon>Ecdysozoa</taxon>
        <taxon>Tardigrada</taxon>
        <taxon>Eutardigrada</taxon>
        <taxon>Parachela</taxon>
        <taxon>Hypsibioidea</taxon>
        <taxon>Ramazzottiidae</taxon>
        <taxon>Ramazzottius</taxon>
    </lineage>
</organism>
<proteinExistence type="predicted"/>